<dbReference type="Proteomes" id="UP000652761">
    <property type="component" value="Unassembled WGS sequence"/>
</dbReference>
<protein>
    <submittedName>
        <fullName evidence="2">Uncharacterized protein</fullName>
    </submittedName>
</protein>
<dbReference type="AlphaFoldDB" id="A0A843WJP4"/>
<feature type="region of interest" description="Disordered" evidence="1">
    <location>
        <begin position="166"/>
        <end position="216"/>
    </location>
</feature>
<gene>
    <name evidence="2" type="ORF">Taro_043538</name>
</gene>
<organism evidence="2 3">
    <name type="scientific">Colocasia esculenta</name>
    <name type="common">Wild taro</name>
    <name type="synonym">Arum esculentum</name>
    <dbReference type="NCBI Taxonomy" id="4460"/>
    <lineage>
        <taxon>Eukaryota</taxon>
        <taxon>Viridiplantae</taxon>
        <taxon>Streptophyta</taxon>
        <taxon>Embryophyta</taxon>
        <taxon>Tracheophyta</taxon>
        <taxon>Spermatophyta</taxon>
        <taxon>Magnoliopsida</taxon>
        <taxon>Liliopsida</taxon>
        <taxon>Araceae</taxon>
        <taxon>Aroideae</taxon>
        <taxon>Colocasieae</taxon>
        <taxon>Colocasia</taxon>
    </lineage>
</organism>
<dbReference type="EMBL" id="NMUH01004731">
    <property type="protein sequence ID" value="MQM10642.1"/>
    <property type="molecule type" value="Genomic_DNA"/>
</dbReference>
<sequence>MVPSPALLGGARSGGSTEADSGAGGSPSLLEARLAGVVLRAEEAQRHLEERERDLKLTTEHAMDLQSQRDQLQGEVRATQSERDQLRIRAEAAEAQVAEATRELAALRVQRPPGDQEEVTRLRAELLAQQAMAQSLQQIVTDIGRSRSRSRSGVSVSRATGVSIGQYLAGSSNRRRNAEEERRLQGEGSVQSGRGGGEMLPPPYRQKGSGESGGGQ</sequence>
<comment type="caution">
    <text evidence="2">The sequence shown here is derived from an EMBL/GenBank/DDBJ whole genome shotgun (WGS) entry which is preliminary data.</text>
</comment>
<evidence type="ECO:0000313" key="3">
    <source>
        <dbReference type="Proteomes" id="UP000652761"/>
    </source>
</evidence>
<accession>A0A843WJP4</accession>
<feature type="compositionally biased region" description="Basic and acidic residues" evidence="1">
    <location>
        <begin position="176"/>
        <end position="185"/>
    </location>
</feature>
<feature type="region of interest" description="Disordered" evidence="1">
    <location>
        <begin position="1"/>
        <end position="28"/>
    </location>
</feature>
<evidence type="ECO:0000256" key="1">
    <source>
        <dbReference type="SAM" id="MobiDB-lite"/>
    </source>
</evidence>
<name>A0A843WJP4_COLES</name>
<keyword evidence="3" id="KW-1185">Reference proteome</keyword>
<reference evidence="2" key="1">
    <citation type="submission" date="2017-07" db="EMBL/GenBank/DDBJ databases">
        <title>Taro Niue Genome Assembly and Annotation.</title>
        <authorList>
            <person name="Atibalentja N."/>
            <person name="Keating K."/>
            <person name="Fields C.J."/>
        </authorList>
    </citation>
    <scope>NUCLEOTIDE SEQUENCE</scope>
    <source>
        <strain evidence="2">Niue_2</strain>
        <tissue evidence="2">Leaf</tissue>
    </source>
</reference>
<feature type="region of interest" description="Disordered" evidence="1">
    <location>
        <begin position="61"/>
        <end position="83"/>
    </location>
</feature>
<proteinExistence type="predicted"/>
<evidence type="ECO:0000313" key="2">
    <source>
        <dbReference type="EMBL" id="MQM10642.1"/>
    </source>
</evidence>